<dbReference type="RefSeq" id="XP_030990101.1">
    <property type="nucleotide sequence ID" value="XM_031132703.1"/>
</dbReference>
<reference evidence="13 14" key="1">
    <citation type="submission" date="2019-06" db="EMBL/GenBank/DDBJ databases">
        <title>Draft genome sequence of the filamentous fungus Phialemoniopsis curvata isolated from diesel fuel.</title>
        <authorList>
            <person name="Varaljay V.A."/>
            <person name="Lyon W.J."/>
            <person name="Crouch A.L."/>
            <person name="Drake C.E."/>
            <person name="Hollomon J.M."/>
            <person name="Nadeau L.J."/>
            <person name="Nunn H.S."/>
            <person name="Stevenson B.S."/>
            <person name="Bojanowski C.L."/>
            <person name="Crookes-Goodson W.J."/>
        </authorList>
    </citation>
    <scope>NUCLEOTIDE SEQUENCE [LARGE SCALE GENOMIC DNA]</scope>
    <source>
        <strain evidence="13 14">D216</strain>
    </source>
</reference>
<dbReference type="Proteomes" id="UP000319257">
    <property type="component" value="Unassembled WGS sequence"/>
</dbReference>
<comment type="subcellular location">
    <subcellularLocation>
        <location evidence="1">Nucleus</location>
    </subcellularLocation>
</comment>
<feature type="region of interest" description="Disordered" evidence="11">
    <location>
        <begin position="98"/>
        <end position="298"/>
    </location>
</feature>
<feature type="domain" description="RRM" evidence="12">
    <location>
        <begin position="721"/>
        <end position="798"/>
    </location>
</feature>
<dbReference type="FunCoup" id="A0A507AVV7">
    <property type="interactions" value="1077"/>
</dbReference>
<evidence type="ECO:0000256" key="8">
    <source>
        <dbReference type="ARBA" id="ARBA00023274"/>
    </source>
</evidence>
<dbReference type="PROSITE" id="PS50102">
    <property type="entry name" value="RRM"/>
    <property type="match status" value="5"/>
</dbReference>
<evidence type="ECO:0000256" key="7">
    <source>
        <dbReference type="ARBA" id="ARBA00023242"/>
    </source>
</evidence>
<dbReference type="EMBL" id="SKBQ01000079">
    <property type="protein sequence ID" value="TPX08390.1"/>
    <property type="molecule type" value="Genomic_DNA"/>
</dbReference>
<dbReference type="PANTHER" id="PTHR48039:SF5">
    <property type="entry name" value="RNA-BINDING PROTEIN 28"/>
    <property type="match status" value="1"/>
</dbReference>
<sequence length="845" mass="93469">MESSRIFVKNLPSTLTEAEFRKHFGANGREVTDIKLIPRRRIGYVGYKTPKDAADAVKYFNRSYIRMSKVAVEIARPISDPSLPTSRRAQRNEGIALAKKAEAAATSVSEDQPSSKKRKREELDESDPKLKEFLEAMHPGQRPKRREDLEDNAITLDEPVQPAPQVEAESDDEYETIPARPRQTQNEEGRWPDAGTSRNVVTDQAADPVADPVTDPEPQNPQQTAEQQPTQVRQNDTTDDEWLRSRTNRLLDLVDADDPNVTANPSMRVASPEQHETPAKVETKAPDEGQPSLSDEGKHDGVVAEAPGEESALELLQKTARLFVRNLPYSTTEDDLRAFFETFGSLEEVHLPVGSGGSSKGYAMVHFADPSSAIAAFQQADGKTFQGRLLHVLPAMPKKDSTLDEFAISQLPLKKQNLIRKKAEAASTSFNWNALYMSQDAVNASVADRLGVSKSSLLDPSSADASVKQAIAETSIIQETKSYFAANGVDLDAFKSRQRGDTAILVKNFPYGTTLEELRTMFEEQGTVLRVLMPPSGTIAIVEFAQPAHAKAAFARLAYRRIKDSILFLEKAPKNIFKDVPQQKVPPASDRPAGTQKLSAAELLERDDTHDQLETTSLFVRNLNFATTTDQLAEAFKPLDGFVSARVKTKTDPKKPGQVLSMGFGFCEFRTKEQAMAALKVMDGHVLQAHTLSVKASHRGLDAAEERRREDRAKKLAGQRTKIVIKNLPFEATKKDVRTLFGTYGQLRSVRVPKKFGNSSRGFAFAEFVSPREAENALNALRDTHLLGRKLVLDFAEAEAVDAEEEIAKMQKKIGGQVNKVALQQLIGRGRKKVNIGGDEEEDEV</sequence>
<dbReference type="SMART" id="SM00360">
    <property type="entry name" value="RRM"/>
    <property type="match status" value="5"/>
</dbReference>
<evidence type="ECO:0000259" key="12">
    <source>
        <dbReference type="PROSITE" id="PS50102"/>
    </source>
</evidence>
<comment type="caution">
    <text evidence="13">The sequence shown here is derived from an EMBL/GenBank/DDBJ whole genome shotgun (WGS) entry which is preliminary data.</text>
</comment>
<dbReference type="GeneID" id="41977567"/>
<dbReference type="InterPro" id="IPR034482">
    <property type="entry name" value="Mrd1_RRM3"/>
</dbReference>
<evidence type="ECO:0000256" key="9">
    <source>
        <dbReference type="ARBA" id="ARBA00057379"/>
    </source>
</evidence>
<dbReference type="CDD" id="cd12568">
    <property type="entry name" value="RRM3_MRD1"/>
    <property type="match status" value="1"/>
</dbReference>
<dbReference type="PANTHER" id="PTHR48039">
    <property type="entry name" value="RNA-BINDING MOTIF PROTEIN 14B"/>
    <property type="match status" value="1"/>
</dbReference>
<keyword evidence="4" id="KW-0698">rRNA processing</keyword>
<feature type="compositionally biased region" description="Basic and acidic residues" evidence="11">
    <location>
        <begin position="120"/>
        <end position="135"/>
    </location>
</feature>
<comment type="similarity">
    <text evidence="2">Belongs to the RRM MRD1 family.</text>
</comment>
<dbReference type="AlphaFoldDB" id="A0A507AVV7"/>
<evidence type="ECO:0000256" key="11">
    <source>
        <dbReference type="SAM" id="MobiDB-lite"/>
    </source>
</evidence>
<dbReference type="GO" id="GO:0003729">
    <property type="term" value="F:mRNA binding"/>
    <property type="evidence" value="ECO:0007669"/>
    <property type="project" value="TreeGrafter"/>
</dbReference>
<feature type="domain" description="RRM" evidence="12">
    <location>
        <begin position="616"/>
        <end position="699"/>
    </location>
</feature>
<keyword evidence="14" id="KW-1185">Reference proteome</keyword>
<protein>
    <recommendedName>
        <fullName evidence="3">Multiple RNA-binding domain-containing protein 1</fullName>
    </recommendedName>
</protein>
<dbReference type="Gene3D" id="3.30.70.330">
    <property type="match status" value="5"/>
</dbReference>
<dbReference type="InterPro" id="IPR035979">
    <property type="entry name" value="RBD_domain_sf"/>
</dbReference>
<evidence type="ECO:0000256" key="10">
    <source>
        <dbReference type="PROSITE-ProRule" id="PRU00176"/>
    </source>
</evidence>
<feature type="compositionally biased region" description="Basic and acidic residues" evidence="11">
    <location>
        <begin position="273"/>
        <end position="287"/>
    </location>
</feature>
<name>A0A507AVV7_9PEZI</name>
<keyword evidence="8" id="KW-0687">Ribonucleoprotein</keyword>
<organism evidence="13 14">
    <name type="scientific">Thyridium curvatum</name>
    <dbReference type="NCBI Taxonomy" id="1093900"/>
    <lineage>
        <taxon>Eukaryota</taxon>
        <taxon>Fungi</taxon>
        <taxon>Dikarya</taxon>
        <taxon>Ascomycota</taxon>
        <taxon>Pezizomycotina</taxon>
        <taxon>Sordariomycetes</taxon>
        <taxon>Sordariomycetidae</taxon>
        <taxon>Thyridiales</taxon>
        <taxon>Thyridiaceae</taxon>
        <taxon>Thyridium</taxon>
    </lineage>
</organism>
<dbReference type="SUPFAM" id="SSF54928">
    <property type="entry name" value="RNA-binding domain, RBD"/>
    <property type="match status" value="4"/>
</dbReference>
<proteinExistence type="inferred from homology"/>
<gene>
    <name evidence="13" type="ORF">E0L32_010120</name>
</gene>
<keyword evidence="6 10" id="KW-0694">RNA-binding</keyword>
<dbReference type="FunFam" id="3.30.70.330:FF:000247">
    <property type="entry name" value="Multiple RNA-binding domain-containing protein 1"/>
    <property type="match status" value="1"/>
</dbReference>
<dbReference type="InParanoid" id="A0A507AVV7"/>
<dbReference type="InterPro" id="IPR012677">
    <property type="entry name" value="Nucleotide-bd_a/b_plait_sf"/>
</dbReference>
<dbReference type="GO" id="GO:0006364">
    <property type="term" value="P:rRNA processing"/>
    <property type="evidence" value="ECO:0007669"/>
    <property type="project" value="UniProtKB-KW"/>
</dbReference>
<evidence type="ECO:0000313" key="14">
    <source>
        <dbReference type="Proteomes" id="UP000319257"/>
    </source>
</evidence>
<keyword evidence="7" id="KW-0539">Nucleus</keyword>
<dbReference type="InterPro" id="IPR000504">
    <property type="entry name" value="RRM_dom"/>
</dbReference>
<evidence type="ECO:0000256" key="5">
    <source>
        <dbReference type="ARBA" id="ARBA00022737"/>
    </source>
</evidence>
<evidence type="ECO:0000256" key="2">
    <source>
        <dbReference type="ARBA" id="ARBA00008033"/>
    </source>
</evidence>
<feature type="domain" description="RRM" evidence="12">
    <location>
        <begin position="4"/>
        <end position="77"/>
    </location>
</feature>
<evidence type="ECO:0000256" key="3">
    <source>
        <dbReference type="ARBA" id="ARBA00013428"/>
    </source>
</evidence>
<feature type="domain" description="RRM" evidence="12">
    <location>
        <begin position="320"/>
        <end position="397"/>
    </location>
</feature>
<evidence type="ECO:0000256" key="1">
    <source>
        <dbReference type="ARBA" id="ARBA00004123"/>
    </source>
</evidence>
<dbReference type="FunFam" id="3.30.70.330:FF:000459">
    <property type="entry name" value="Multiple RNA-binding domain-containing protein 1"/>
    <property type="match status" value="1"/>
</dbReference>
<evidence type="ECO:0000256" key="4">
    <source>
        <dbReference type="ARBA" id="ARBA00022552"/>
    </source>
</evidence>
<evidence type="ECO:0000313" key="13">
    <source>
        <dbReference type="EMBL" id="TPX08390.1"/>
    </source>
</evidence>
<dbReference type="STRING" id="1093900.A0A507AVV7"/>
<dbReference type="FunFam" id="3.30.70.330:FF:000452">
    <property type="entry name" value="Multiple RNA-binding domain-containing protein 1"/>
    <property type="match status" value="1"/>
</dbReference>
<feature type="domain" description="RRM" evidence="12">
    <location>
        <begin position="502"/>
        <end position="574"/>
    </location>
</feature>
<dbReference type="InterPro" id="IPR051945">
    <property type="entry name" value="RRM_MRD1_RNA_proc_ribogen"/>
</dbReference>
<feature type="compositionally biased region" description="Polar residues" evidence="11">
    <location>
        <begin position="220"/>
        <end position="235"/>
    </location>
</feature>
<dbReference type="Pfam" id="PF00076">
    <property type="entry name" value="RRM_1"/>
    <property type="match status" value="5"/>
</dbReference>
<evidence type="ECO:0000256" key="6">
    <source>
        <dbReference type="ARBA" id="ARBA00022884"/>
    </source>
</evidence>
<dbReference type="GO" id="GO:0005730">
    <property type="term" value="C:nucleolus"/>
    <property type="evidence" value="ECO:0007669"/>
    <property type="project" value="TreeGrafter"/>
</dbReference>
<accession>A0A507AVV7</accession>
<dbReference type="GO" id="GO:1990904">
    <property type="term" value="C:ribonucleoprotein complex"/>
    <property type="evidence" value="ECO:0007669"/>
    <property type="project" value="UniProtKB-KW"/>
</dbReference>
<keyword evidence="5" id="KW-0677">Repeat</keyword>
<comment type="function">
    <text evidence="9">Involved in pre-rRNA processing.</text>
</comment>
<dbReference type="OrthoDB" id="439639at2759"/>